<sequence>MPATETRGRRAAAGRPKTGKPNPIDVHVGSRVRLRRTLLGMSQEKLGEAIGLTFQQVQKYERGANRIGASRLFDLSRVLDVPVSFFFDDMPAEAAAAPVDDDEGAAAGFEERSGGYEPDPMAKRETLELVRAYYRINDPSVRKRLFELTKAVANSGIVEAAE</sequence>
<feature type="domain" description="HTH cro/C1-type" evidence="2">
    <location>
        <begin position="32"/>
        <end position="86"/>
    </location>
</feature>
<dbReference type="CDD" id="cd00093">
    <property type="entry name" value="HTH_XRE"/>
    <property type="match status" value="1"/>
</dbReference>
<feature type="region of interest" description="Disordered" evidence="1">
    <location>
        <begin position="1"/>
        <end position="25"/>
    </location>
</feature>
<dbReference type="GO" id="GO:0003677">
    <property type="term" value="F:DNA binding"/>
    <property type="evidence" value="ECO:0007669"/>
    <property type="project" value="InterPro"/>
</dbReference>
<feature type="compositionally biased region" description="Low complexity" evidence="1">
    <location>
        <begin position="1"/>
        <end position="20"/>
    </location>
</feature>
<dbReference type="InterPro" id="IPR010982">
    <property type="entry name" value="Lambda_DNA-bd_dom_sf"/>
</dbReference>
<dbReference type="EMBL" id="CP032345">
    <property type="protein sequence ID" value="QCO15183.1"/>
    <property type="molecule type" value="Genomic_DNA"/>
</dbReference>
<dbReference type="SUPFAM" id="SSF47413">
    <property type="entry name" value="lambda repressor-like DNA-binding domains"/>
    <property type="match status" value="1"/>
</dbReference>
<feature type="region of interest" description="Disordered" evidence="1">
    <location>
        <begin position="97"/>
        <end position="120"/>
    </location>
</feature>
<dbReference type="InterPro" id="IPR001387">
    <property type="entry name" value="Cro/C1-type_HTH"/>
</dbReference>
<reference evidence="3 4" key="1">
    <citation type="submission" date="2018-09" db="EMBL/GenBank/DDBJ databases">
        <title>Whole genome based analysis of evolution and adaptive divergence in Indian and Brazilian strains of Azospirillum brasilense.</title>
        <authorList>
            <person name="Singh C."/>
            <person name="Tripathi A.K."/>
        </authorList>
    </citation>
    <scope>NUCLEOTIDE SEQUENCE [LARGE SCALE GENOMIC DNA]</scope>
    <source>
        <strain evidence="3 4">MTCC4039</strain>
    </source>
</reference>
<dbReference type="Proteomes" id="UP000298693">
    <property type="component" value="Chromosome"/>
</dbReference>
<evidence type="ECO:0000259" key="2">
    <source>
        <dbReference type="PROSITE" id="PS50943"/>
    </source>
</evidence>
<name>A0A4D8R381_AZOBR</name>
<dbReference type="SMART" id="SM00530">
    <property type="entry name" value="HTH_XRE"/>
    <property type="match status" value="1"/>
</dbReference>
<evidence type="ECO:0000313" key="4">
    <source>
        <dbReference type="Proteomes" id="UP000298693"/>
    </source>
</evidence>
<accession>A0A4D8R381</accession>
<gene>
    <name evidence="3" type="ORF">D3869_08080</name>
</gene>
<dbReference type="RefSeq" id="WP_137139632.1">
    <property type="nucleotide sequence ID" value="NZ_CP032345.1"/>
</dbReference>
<dbReference type="PROSITE" id="PS50943">
    <property type="entry name" value="HTH_CROC1"/>
    <property type="match status" value="1"/>
</dbReference>
<organism evidence="3 4">
    <name type="scientific">Azospirillum brasilense</name>
    <dbReference type="NCBI Taxonomy" id="192"/>
    <lineage>
        <taxon>Bacteria</taxon>
        <taxon>Pseudomonadati</taxon>
        <taxon>Pseudomonadota</taxon>
        <taxon>Alphaproteobacteria</taxon>
        <taxon>Rhodospirillales</taxon>
        <taxon>Azospirillaceae</taxon>
        <taxon>Azospirillum</taxon>
    </lineage>
</organism>
<proteinExistence type="predicted"/>
<dbReference type="AlphaFoldDB" id="A0A4D8R381"/>
<evidence type="ECO:0000313" key="3">
    <source>
        <dbReference type="EMBL" id="QCO15183.1"/>
    </source>
</evidence>
<feature type="compositionally biased region" description="Basic and acidic residues" evidence="1">
    <location>
        <begin position="109"/>
        <end position="120"/>
    </location>
</feature>
<evidence type="ECO:0000256" key="1">
    <source>
        <dbReference type="SAM" id="MobiDB-lite"/>
    </source>
</evidence>
<dbReference type="Pfam" id="PF01381">
    <property type="entry name" value="HTH_3"/>
    <property type="match status" value="1"/>
</dbReference>
<dbReference type="Gene3D" id="1.10.260.40">
    <property type="entry name" value="lambda repressor-like DNA-binding domains"/>
    <property type="match status" value="1"/>
</dbReference>
<protein>
    <submittedName>
        <fullName evidence="3">XRE family transcriptional regulator</fullName>
    </submittedName>
</protein>